<dbReference type="OrthoDB" id="8254129at2"/>
<gene>
    <name evidence="1" type="ordered locus">OCA5_pOC16701080</name>
</gene>
<dbReference type="PATRIC" id="fig|504832.7.peg.3811"/>
<dbReference type="Proteomes" id="UP000007730">
    <property type="component" value="Plasmid pOC167"/>
</dbReference>
<keyword evidence="2" id="KW-1185">Reference proteome</keyword>
<organism evidence="1 2">
    <name type="scientific">Afipia carboxidovorans (strain ATCC 49405 / DSM 1227 / KCTC 32145 / OM5)</name>
    <name type="common">Oligotropha carboxidovorans</name>
    <dbReference type="NCBI Taxonomy" id="504832"/>
    <lineage>
        <taxon>Bacteria</taxon>
        <taxon>Pseudomonadati</taxon>
        <taxon>Pseudomonadota</taxon>
        <taxon>Alphaproteobacteria</taxon>
        <taxon>Hyphomicrobiales</taxon>
        <taxon>Nitrobacteraceae</taxon>
        <taxon>Afipia</taxon>
    </lineage>
</organism>
<protein>
    <submittedName>
        <fullName evidence="1">Uncharacterized protein</fullName>
    </submittedName>
</protein>
<proteinExistence type="predicted"/>
<geneLocation type="plasmid" evidence="1 2">
    <name>pOC167</name>
</geneLocation>
<accession>F8C1I9</accession>
<evidence type="ECO:0000313" key="2">
    <source>
        <dbReference type="Proteomes" id="UP000007730"/>
    </source>
</evidence>
<dbReference type="EMBL" id="CP002828">
    <property type="protein sequence ID" value="AEI08304.1"/>
    <property type="molecule type" value="Genomic_DNA"/>
</dbReference>
<evidence type="ECO:0000313" key="1">
    <source>
        <dbReference type="EMBL" id="AEI08304.1"/>
    </source>
</evidence>
<reference evidence="1 2" key="1">
    <citation type="journal article" date="2011" name="J. Bacteriol.">
        <title>Complete genome sequences of the chemolithoautotrophic Oligotropha carboxidovorans strains OM4 and OM5.</title>
        <authorList>
            <person name="Volland S."/>
            <person name="Rachinger M."/>
            <person name="Strittmatter A."/>
            <person name="Daniel R."/>
            <person name="Gottschalk G."/>
            <person name="Meyer O."/>
        </authorList>
    </citation>
    <scope>NUCLEOTIDE SEQUENCE [LARGE SCALE GENOMIC DNA]</scope>
    <source>
        <strain evidence="2">ATCC 49405 / DSM 1227 / KCTC 32145 / OM5</strain>
        <plasmid evidence="1">pOC167</plasmid>
    </source>
</reference>
<dbReference type="HOGENOM" id="CLU_119507_0_0_5"/>
<name>F8C1I9_AFIC5</name>
<dbReference type="AlphaFoldDB" id="F8C1I9"/>
<dbReference type="KEGG" id="ocg:OCA5_pOC16701080"/>
<dbReference type="eggNOG" id="ENOG503025S">
    <property type="taxonomic scope" value="Bacteria"/>
</dbReference>
<keyword evidence="1" id="KW-0614">Plasmid</keyword>
<sequence>MWSFDKHFSATAVGIVLLLFCNQPRAVARASQVGHDDPWNPEHIEHLPPEVRNAVVRMCRDPLRAGHYFATYFDNSRLMKLHFEHLHCDGQAIFCRGDICLHQEYVSTGGHYRLMKSYYDRNND</sequence>